<dbReference type="InterPro" id="IPR046837">
    <property type="entry name" value="Laa1/Sip1/HEATR5-like_HEAT"/>
</dbReference>
<dbReference type="PANTHER" id="PTHR21663:SF0">
    <property type="entry name" value="HEAT REPEAT-CONTAINING PROTEIN 5B"/>
    <property type="match status" value="1"/>
</dbReference>
<sequence length="1899" mass="205412">MSIVGDFKATDKDISKIAALYCVGELMLKFGSQVMSFMAEIGTVTVKIYRSSNSISLRYHALRALRKSLVSARRAVTDNATRDILKQMRHGLGDKALPIQRAAAEVLMVMYGTGTDIRTSADIEAIVLLCTKSLESADQITRHSLAGLVGQVLTSTKVEVPQAHDPKKKEGEDDGEVGTPAAHVGSETLKTILSPKEMLQVLSAQFNKPNASRKVRIGIFDFYCALISALGVTFVEHNYSTIVHHFMMDIISHPRASSTKHDDLLCRKLVGIVLRDLVGVRMLNEQAQISAIQELSSAYLKRWPAMMPGQVEPNPSVLVIILKEVAGLVQQLGNAPTPVQDALTDPLVTLLAHPEHATRINAAWALRCFCESTPTQLAKVLLNVIDLLQRDINSLTVPTGATDRNARALGHAYGLAGLVALIPQRPLYVSYEISAKVLDTAIQLLKRAGDHDVDIAVVEVEIAWTCIASLTTLGPNFVRPHLPQLLVLWRNALPKPTSKDTATATGRSASEWNFLIHVRESALGAIYCFLQNNIPSLVTLDVTRRISSLLTNALLFANAFSSQNVNELDEQYRQLFSKGLSLHSREALLRRRVFQCFSALGLSTISESTQGALLQSAVNIFAGPDAYSGSGVQAAIAASAGSFTSVWQSSDGYAYGVTGIEIGRDEDAISATSRQDRLNRDSIEVSIDDLYRKPFIGSCEYDPLVLCQSRNDSIDSFPAVTAVVDSAVELFSLLLPFQDLSSSVKALSQLVESVRSNKLERNVGRKAAVFINAVVAVTLTLRRTLTVDRQARDTFASAQVTSVLSPFLKDALIEGDPVLREASSEAIGRLASLAGTAFLAQQIKQLVDQVVGNRDPYGRAGCAMAFGAIHSYVGGLAAGPLLKTSVNILMSLSNDPHPIVHFHALDALGSVIAAASLAYAPFVSSTIAMLFKLYLLESHESEAGALTMANMKGDLPAYQAVCHVIDASITVLGPDMQESNRTRNLILDLVQAFSLEDDDGVRVEAIKCIQHSLMFAPDYTPLTQLVEQLSRHLSSSRRPLKIAAINALYQLVQRDAFAMSRVGGDRLVEELFAMLDDDPSIDGVRNVIASWLMQTAVHNPSAWIDLCQRIMSRTTASQQAADAASKGNLRDDEGESLNVGGNVANADERHTPSTCRWRTQLFALQCLHDICNLVSQSGRREQIDIPFARARGIQVRTLLVSRVADLIRMAFTASAAYVTEIRLEGLVVLRDVIKVFATSPDPDYEDCLLLEQYQAPITAALTPAFSSESTPDILASAIGTCAIFVGCGVIKDAGRMGRILKLLTSALDQTTETGTLSLGDAGPLSPNASAMLRVATASAWAELEVASAHQPYLREILQPYRPTLASLWLGSLRDYASIRGESEVAQEASSLTLDSSYSSLGREVLLPYYADSWTVILHAVSSALDKGDPGIIASMDGRENSPASTETEARRKEPTYMFFVLFGLIYDALSSSSVDAASAPATRRTSEIALSALKSLVKPEYSGEALLQSNIFEEFVGLCYRLSLTETPQAQIHLLAALTSLVTSHNNTAGLLSWDMPRARCLQICAHILRRALPGIRDAVPYGASTALSDRISLLRAAFTAFTNIGQALGADVHEDARAAGICLYAELLKDESSDTDLVSPTLLCLKSFLDVPPGVQSQQERYHQSVQGILSACLINIESMRGRQGSIASKVIRNNFLAMVLILTSILPTLKLGKPVVDRCCFLLSEHLMGDDEVSFTAVQCAKTLVVASASGAPVLRYCSRLMIPSLLGYLLGLANLKQSSVQDVHVKGAAETLKAFSSYMDLVPEDLRHCVLGILLPTLALLLDSTSSPPPLHSLCISQLLSYASSYPAAFKATTAKLDVHKREALEESLRQSLAPRASGVDSASQRPQISLRAFGS</sequence>
<evidence type="ECO:0000256" key="2">
    <source>
        <dbReference type="SAM" id="MobiDB-lite"/>
    </source>
</evidence>
<evidence type="ECO:0000259" key="3">
    <source>
        <dbReference type="Pfam" id="PF25808"/>
    </source>
</evidence>
<dbReference type="RefSeq" id="XP_007865835.1">
    <property type="nucleotide sequence ID" value="XM_007867644.1"/>
</dbReference>
<organism evidence="4 5">
    <name type="scientific">Gloeophyllum trabeum (strain ATCC 11539 / FP-39264 / Madison 617)</name>
    <name type="common">Brown rot fungus</name>
    <dbReference type="NCBI Taxonomy" id="670483"/>
    <lineage>
        <taxon>Eukaryota</taxon>
        <taxon>Fungi</taxon>
        <taxon>Dikarya</taxon>
        <taxon>Basidiomycota</taxon>
        <taxon>Agaricomycotina</taxon>
        <taxon>Agaricomycetes</taxon>
        <taxon>Gloeophyllales</taxon>
        <taxon>Gloeophyllaceae</taxon>
        <taxon>Gloeophyllum</taxon>
    </lineage>
</organism>
<dbReference type="Gene3D" id="1.25.10.10">
    <property type="entry name" value="Leucine-rich Repeat Variant"/>
    <property type="match status" value="3"/>
</dbReference>
<feature type="compositionally biased region" description="Basic and acidic residues" evidence="2">
    <location>
        <begin position="162"/>
        <end position="171"/>
    </location>
</feature>
<feature type="region of interest" description="Disordered" evidence="2">
    <location>
        <begin position="159"/>
        <end position="181"/>
    </location>
</feature>
<accession>S7Q8E3</accession>
<reference evidence="4 5" key="1">
    <citation type="journal article" date="2012" name="Science">
        <title>The Paleozoic origin of enzymatic lignin decomposition reconstructed from 31 fungal genomes.</title>
        <authorList>
            <person name="Floudas D."/>
            <person name="Binder M."/>
            <person name="Riley R."/>
            <person name="Barry K."/>
            <person name="Blanchette R.A."/>
            <person name="Henrissat B."/>
            <person name="Martinez A.T."/>
            <person name="Otillar R."/>
            <person name="Spatafora J.W."/>
            <person name="Yadav J.S."/>
            <person name="Aerts A."/>
            <person name="Benoit I."/>
            <person name="Boyd A."/>
            <person name="Carlson A."/>
            <person name="Copeland A."/>
            <person name="Coutinho P.M."/>
            <person name="de Vries R.P."/>
            <person name="Ferreira P."/>
            <person name="Findley K."/>
            <person name="Foster B."/>
            <person name="Gaskell J."/>
            <person name="Glotzer D."/>
            <person name="Gorecki P."/>
            <person name="Heitman J."/>
            <person name="Hesse C."/>
            <person name="Hori C."/>
            <person name="Igarashi K."/>
            <person name="Jurgens J.A."/>
            <person name="Kallen N."/>
            <person name="Kersten P."/>
            <person name="Kohler A."/>
            <person name="Kuees U."/>
            <person name="Kumar T.K.A."/>
            <person name="Kuo A."/>
            <person name="LaButti K."/>
            <person name="Larrondo L.F."/>
            <person name="Lindquist E."/>
            <person name="Ling A."/>
            <person name="Lombard V."/>
            <person name="Lucas S."/>
            <person name="Lundell T."/>
            <person name="Martin R."/>
            <person name="McLaughlin D.J."/>
            <person name="Morgenstern I."/>
            <person name="Morin E."/>
            <person name="Murat C."/>
            <person name="Nagy L.G."/>
            <person name="Nolan M."/>
            <person name="Ohm R.A."/>
            <person name="Patyshakuliyeva A."/>
            <person name="Rokas A."/>
            <person name="Ruiz-Duenas F.J."/>
            <person name="Sabat G."/>
            <person name="Salamov A."/>
            <person name="Samejima M."/>
            <person name="Schmutz J."/>
            <person name="Slot J.C."/>
            <person name="St John F."/>
            <person name="Stenlid J."/>
            <person name="Sun H."/>
            <person name="Sun S."/>
            <person name="Syed K."/>
            <person name="Tsang A."/>
            <person name="Wiebenga A."/>
            <person name="Young D."/>
            <person name="Pisabarro A."/>
            <person name="Eastwood D.C."/>
            <person name="Martin F."/>
            <person name="Cullen D."/>
            <person name="Grigoriev I.V."/>
            <person name="Hibbett D.S."/>
        </authorList>
    </citation>
    <scope>NUCLEOTIDE SEQUENCE [LARGE SCALE GENOMIC DNA]</scope>
    <source>
        <strain evidence="4 5">ATCC 11539</strain>
    </source>
</reference>
<evidence type="ECO:0000313" key="4">
    <source>
        <dbReference type="EMBL" id="EPQ55802.1"/>
    </source>
</evidence>
<dbReference type="OMA" id="YPQVIQE"/>
<dbReference type="InterPro" id="IPR011989">
    <property type="entry name" value="ARM-like"/>
</dbReference>
<dbReference type="Pfam" id="PF25808">
    <property type="entry name" value="TPR_LAA1_C"/>
    <property type="match status" value="1"/>
</dbReference>
<dbReference type="EMBL" id="KB469301">
    <property type="protein sequence ID" value="EPQ55802.1"/>
    <property type="molecule type" value="Genomic_DNA"/>
</dbReference>
<dbReference type="GO" id="GO:0006897">
    <property type="term" value="P:endocytosis"/>
    <property type="evidence" value="ECO:0007669"/>
    <property type="project" value="TreeGrafter"/>
</dbReference>
<dbReference type="GO" id="GO:0005794">
    <property type="term" value="C:Golgi apparatus"/>
    <property type="evidence" value="ECO:0007669"/>
    <property type="project" value="TreeGrafter"/>
</dbReference>
<dbReference type="InterPro" id="IPR040108">
    <property type="entry name" value="Laa1/Sip1/HEATR5"/>
</dbReference>
<keyword evidence="5" id="KW-1185">Reference proteome</keyword>
<dbReference type="GeneID" id="19300725"/>
<evidence type="ECO:0000313" key="5">
    <source>
        <dbReference type="Proteomes" id="UP000030669"/>
    </source>
</evidence>
<dbReference type="InterPro" id="IPR016024">
    <property type="entry name" value="ARM-type_fold"/>
</dbReference>
<dbReference type="PANTHER" id="PTHR21663">
    <property type="entry name" value="HYPOTHETICAL HEAT DOMAIN-CONTAINING"/>
    <property type="match status" value="1"/>
</dbReference>
<dbReference type="GO" id="GO:0016020">
    <property type="term" value="C:membrane"/>
    <property type="evidence" value="ECO:0007669"/>
    <property type="project" value="TreeGrafter"/>
</dbReference>
<evidence type="ECO:0000256" key="1">
    <source>
        <dbReference type="ARBA" id="ARBA00008304"/>
    </source>
</evidence>
<dbReference type="InterPro" id="IPR057981">
    <property type="entry name" value="TPR_LAA1-like_C"/>
</dbReference>
<dbReference type="GO" id="GO:0030139">
    <property type="term" value="C:endocytic vesicle"/>
    <property type="evidence" value="ECO:0007669"/>
    <property type="project" value="TreeGrafter"/>
</dbReference>
<comment type="similarity">
    <text evidence="1">Belongs to the HEATR5 family.</text>
</comment>
<dbReference type="OrthoDB" id="192608at2759"/>
<proteinExistence type="inferred from homology"/>
<dbReference type="Proteomes" id="UP000030669">
    <property type="component" value="Unassembled WGS sequence"/>
</dbReference>
<name>S7Q8E3_GLOTA</name>
<dbReference type="STRING" id="670483.S7Q8E3"/>
<feature type="domain" description="LAA1-like C-terminal TPR repeats" evidence="3">
    <location>
        <begin position="1715"/>
        <end position="1881"/>
    </location>
</feature>
<dbReference type="KEGG" id="gtr:GLOTRDRAFT_121238"/>
<protein>
    <submittedName>
        <fullName evidence="4">ARM repeat-containing protein</fullName>
    </submittedName>
</protein>
<gene>
    <name evidence="4" type="ORF">GLOTRDRAFT_121238</name>
</gene>
<feature type="region of interest" description="Disordered" evidence="2">
    <location>
        <begin position="1121"/>
        <end position="1145"/>
    </location>
</feature>
<dbReference type="GO" id="GO:0005829">
    <property type="term" value="C:cytosol"/>
    <property type="evidence" value="ECO:0007669"/>
    <property type="project" value="GOC"/>
</dbReference>
<dbReference type="Pfam" id="PF20210">
    <property type="entry name" value="Laa1_Sip1_HTR5"/>
    <property type="match status" value="1"/>
</dbReference>
<dbReference type="SUPFAM" id="SSF48371">
    <property type="entry name" value="ARM repeat"/>
    <property type="match status" value="3"/>
</dbReference>
<dbReference type="GO" id="GO:0008104">
    <property type="term" value="P:intracellular protein localization"/>
    <property type="evidence" value="ECO:0007669"/>
    <property type="project" value="TreeGrafter"/>
</dbReference>
<dbReference type="HOGENOM" id="CLU_000503_0_0_1"/>
<dbReference type="eggNOG" id="KOG1822">
    <property type="taxonomic scope" value="Eukaryota"/>
</dbReference>
<dbReference type="GO" id="GO:0042147">
    <property type="term" value="P:retrograde transport, endosome to Golgi"/>
    <property type="evidence" value="ECO:0007669"/>
    <property type="project" value="TreeGrafter"/>
</dbReference>